<dbReference type="PANTHER" id="PTHR48475">
    <property type="entry name" value="RIBONUCLEASE H"/>
    <property type="match status" value="1"/>
</dbReference>
<keyword evidence="4" id="KW-0255">Endonuclease</keyword>
<keyword evidence="2" id="KW-0548">Nucleotidyltransferase</keyword>
<dbReference type="GO" id="GO:0003964">
    <property type="term" value="F:RNA-directed DNA polymerase activity"/>
    <property type="evidence" value="ECO:0007669"/>
    <property type="project" value="UniProtKB-KW"/>
</dbReference>
<sequence length="335" mass="37369">MVPFQSLLKKGVTFTWGDLQQKGFEKVKDILTAPATMTPPIKGQPMMLYLTSTNESVGGLLVQEVEGVEKLVYYISRCLHGSELNYSPMEKHCLSLVEVTRKLCHYLLAHKLIVVTRSDPIKYLLSKTVMAGRASRWYFMLGEFDISVMQPKAVKSQALSDLLAYFPSKSLHEEILSDDLPGEVHVEVCHIEPSCGEWQLFFDGSSTTSGGGAGIVLIPPEARCEHEEALSLAFKLDFPCTNNQPEYETLVLGLHTATIIGVEELCIIGDSNLVVKQTNGEFSLKEPMLAPYRDLVRSFLDKFQSVRCEHSRRSFNRYADALATLASKINMPNGE</sequence>
<evidence type="ECO:0000256" key="3">
    <source>
        <dbReference type="ARBA" id="ARBA00022722"/>
    </source>
</evidence>
<gene>
    <name evidence="8" type="ORF">CCACVL1_20188</name>
</gene>
<keyword evidence="3" id="KW-0540">Nuclease</keyword>
<keyword evidence="6" id="KW-0695">RNA-directed DNA polymerase</keyword>
<reference evidence="8 9" key="1">
    <citation type="submission" date="2013-09" db="EMBL/GenBank/DDBJ databases">
        <title>Corchorus capsularis genome sequencing.</title>
        <authorList>
            <person name="Alam M."/>
            <person name="Haque M.S."/>
            <person name="Islam M.S."/>
            <person name="Emdad E.M."/>
            <person name="Islam M.M."/>
            <person name="Ahmed B."/>
            <person name="Halim A."/>
            <person name="Hossen Q.M.M."/>
            <person name="Hossain M.Z."/>
            <person name="Ahmed R."/>
            <person name="Khan M.M."/>
            <person name="Islam R."/>
            <person name="Rashid M.M."/>
            <person name="Khan S.A."/>
            <person name="Rahman M.S."/>
            <person name="Alam M."/>
        </authorList>
    </citation>
    <scope>NUCLEOTIDE SEQUENCE [LARGE SCALE GENOMIC DNA]</scope>
    <source>
        <strain evidence="9">cv. CVL-1</strain>
        <tissue evidence="8">Whole seedling</tissue>
    </source>
</reference>
<accession>A0A1R3HC70</accession>
<keyword evidence="9" id="KW-1185">Reference proteome</keyword>
<comment type="caution">
    <text evidence="8">The sequence shown here is derived from an EMBL/GenBank/DDBJ whole genome shotgun (WGS) entry which is preliminary data.</text>
</comment>
<dbReference type="InterPro" id="IPR043502">
    <property type="entry name" value="DNA/RNA_pol_sf"/>
</dbReference>
<evidence type="ECO:0000313" key="8">
    <source>
        <dbReference type="EMBL" id="OMO67929.1"/>
    </source>
</evidence>
<evidence type="ECO:0000256" key="1">
    <source>
        <dbReference type="ARBA" id="ARBA00022679"/>
    </source>
</evidence>
<feature type="domain" description="RNase H type-1" evidence="7">
    <location>
        <begin position="194"/>
        <end position="328"/>
    </location>
</feature>
<evidence type="ECO:0000256" key="2">
    <source>
        <dbReference type="ARBA" id="ARBA00022695"/>
    </source>
</evidence>
<dbReference type="OrthoDB" id="1001301at2759"/>
<name>A0A1R3HC70_COCAP</name>
<dbReference type="Gramene" id="OMO67929">
    <property type="protein sequence ID" value="OMO67929"/>
    <property type="gene ID" value="CCACVL1_20188"/>
</dbReference>
<keyword evidence="5" id="KW-0378">Hydrolase</keyword>
<dbReference type="SUPFAM" id="SSF56672">
    <property type="entry name" value="DNA/RNA polymerases"/>
    <property type="match status" value="1"/>
</dbReference>
<protein>
    <recommendedName>
        <fullName evidence="7">RNase H type-1 domain-containing protein</fullName>
    </recommendedName>
</protein>
<dbReference type="PROSITE" id="PS50879">
    <property type="entry name" value="RNASE_H_1"/>
    <property type="match status" value="1"/>
</dbReference>
<evidence type="ECO:0000256" key="5">
    <source>
        <dbReference type="ARBA" id="ARBA00022801"/>
    </source>
</evidence>
<dbReference type="Gene3D" id="3.10.20.370">
    <property type="match status" value="1"/>
</dbReference>
<dbReference type="CDD" id="cd09279">
    <property type="entry name" value="RNase_HI_like"/>
    <property type="match status" value="1"/>
</dbReference>
<evidence type="ECO:0000259" key="7">
    <source>
        <dbReference type="PROSITE" id="PS50879"/>
    </source>
</evidence>
<dbReference type="OMA" id="VEVCHIE"/>
<evidence type="ECO:0000256" key="4">
    <source>
        <dbReference type="ARBA" id="ARBA00022759"/>
    </source>
</evidence>
<dbReference type="InterPro" id="IPR012337">
    <property type="entry name" value="RNaseH-like_sf"/>
</dbReference>
<dbReference type="PANTHER" id="PTHR48475:SF1">
    <property type="entry name" value="RNASE H TYPE-1 DOMAIN-CONTAINING PROTEIN"/>
    <property type="match status" value="1"/>
</dbReference>
<dbReference type="Gene3D" id="3.30.420.10">
    <property type="entry name" value="Ribonuclease H-like superfamily/Ribonuclease H"/>
    <property type="match status" value="1"/>
</dbReference>
<dbReference type="InterPro" id="IPR002156">
    <property type="entry name" value="RNaseH_domain"/>
</dbReference>
<dbReference type="InterPro" id="IPR036397">
    <property type="entry name" value="RNaseH_sf"/>
</dbReference>
<dbReference type="AlphaFoldDB" id="A0A1R3HC70"/>
<dbReference type="Pfam" id="PF17917">
    <property type="entry name" value="RT_RNaseH"/>
    <property type="match status" value="1"/>
</dbReference>
<dbReference type="GO" id="GO:0003676">
    <property type="term" value="F:nucleic acid binding"/>
    <property type="evidence" value="ECO:0007669"/>
    <property type="project" value="InterPro"/>
</dbReference>
<organism evidence="8 9">
    <name type="scientific">Corchorus capsularis</name>
    <name type="common">Jute</name>
    <dbReference type="NCBI Taxonomy" id="210143"/>
    <lineage>
        <taxon>Eukaryota</taxon>
        <taxon>Viridiplantae</taxon>
        <taxon>Streptophyta</taxon>
        <taxon>Embryophyta</taxon>
        <taxon>Tracheophyta</taxon>
        <taxon>Spermatophyta</taxon>
        <taxon>Magnoliopsida</taxon>
        <taxon>eudicotyledons</taxon>
        <taxon>Gunneridae</taxon>
        <taxon>Pentapetalae</taxon>
        <taxon>rosids</taxon>
        <taxon>malvids</taxon>
        <taxon>Malvales</taxon>
        <taxon>Malvaceae</taxon>
        <taxon>Grewioideae</taxon>
        <taxon>Apeibeae</taxon>
        <taxon>Corchorus</taxon>
    </lineage>
</organism>
<dbReference type="SUPFAM" id="SSF53098">
    <property type="entry name" value="Ribonuclease H-like"/>
    <property type="match status" value="1"/>
</dbReference>
<proteinExistence type="predicted"/>
<dbReference type="InterPro" id="IPR041373">
    <property type="entry name" value="RT_RNaseH"/>
</dbReference>
<evidence type="ECO:0000256" key="6">
    <source>
        <dbReference type="ARBA" id="ARBA00022918"/>
    </source>
</evidence>
<dbReference type="Pfam" id="PF13456">
    <property type="entry name" value="RVT_3"/>
    <property type="match status" value="1"/>
</dbReference>
<evidence type="ECO:0000313" key="9">
    <source>
        <dbReference type="Proteomes" id="UP000188268"/>
    </source>
</evidence>
<dbReference type="EMBL" id="AWWV01012327">
    <property type="protein sequence ID" value="OMO67929.1"/>
    <property type="molecule type" value="Genomic_DNA"/>
</dbReference>
<keyword evidence="1" id="KW-0808">Transferase</keyword>
<dbReference type="Proteomes" id="UP000188268">
    <property type="component" value="Unassembled WGS sequence"/>
</dbReference>
<dbReference type="GO" id="GO:0004523">
    <property type="term" value="F:RNA-DNA hybrid ribonuclease activity"/>
    <property type="evidence" value="ECO:0007669"/>
    <property type="project" value="InterPro"/>
</dbReference>